<evidence type="ECO:0000313" key="1">
    <source>
        <dbReference type="EMBL" id="CAN0540361.1"/>
    </source>
</evidence>
<dbReference type="EMBL" id="OX596090">
    <property type="protein sequence ID" value="CAN0540361.1"/>
    <property type="molecule type" value="Genomic_DNA"/>
</dbReference>
<organism evidence="1 2">
    <name type="scientific">Rangifer tarandus platyrhynchus</name>
    <name type="common">Svalbard reindeer</name>
    <dbReference type="NCBI Taxonomy" id="3082113"/>
    <lineage>
        <taxon>Eukaryota</taxon>
        <taxon>Metazoa</taxon>
        <taxon>Chordata</taxon>
        <taxon>Craniata</taxon>
        <taxon>Vertebrata</taxon>
        <taxon>Euteleostomi</taxon>
        <taxon>Mammalia</taxon>
        <taxon>Eutheria</taxon>
        <taxon>Laurasiatheria</taxon>
        <taxon>Artiodactyla</taxon>
        <taxon>Ruminantia</taxon>
        <taxon>Pecora</taxon>
        <taxon>Cervidae</taxon>
        <taxon>Odocoileinae</taxon>
        <taxon>Rangifer</taxon>
    </lineage>
</organism>
<proteinExistence type="predicted"/>
<name>A0AC60A122_RANTA</name>
<reference evidence="1" key="2">
    <citation type="submission" date="2025-03" db="EMBL/GenBank/DDBJ databases">
        <authorList>
            <consortium name="ELIXIR-Norway"/>
            <consortium name="Elixir Norway"/>
        </authorList>
    </citation>
    <scope>NUCLEOTIDE SEQUENCE</scope>
</reference>
<protein>
    <submittedName>
        <fullName evidence="1">Uncharacterized protein</fullName>
    </submittedName>
</protein>
<accession>A0AC60A122</accession>
<reference evidence="1" key="1">
    <citation type="submission" date="2023-05" db="EMBL/GenBank/DDBJ databases">
        <authorList>
            <consortium name="ELIXIR-Norway"/>
        </authorList>
    </citation>
    <scope>NUCLEOTIDE SEQUENCE</scope>
</reference>
<evidence type="ECO:0000313" key="2">
    <source>
        <dbReference type="Proteomes" id="UP001162501"/>
    </source>
</evidence>
<dbReference type="Proteomes" id="UP001162501">
    <property type="component" value="Chromosome 6"/>
</dbReference>
<sequence>MYLGILSRNDHVTLQWKHGSPWHAALKGLFHRTSHSPAWLCWGTGRFSQIGQRSCQDQVVLSHQQQEGGKRPVTGDTALRSAAALGPAPHFTGLSSLSCTPHPTSSLLLSL</sequence>
<gene>
    <name evidence="1" type="ORF">MRATA1EN22A_LOCUS25280</name>
</gene>